<keyword evidence="1" id="KW-0732">Signal</keyword>
<evidence type="ECO:0000256" key="1">
    <source>
        <dbReference type="SAM" id="SignalP"/>
    </source>
</evidence>
<dbReference type="Gene3D" id="3.30.457.10">
    <property type="entry name" value="Copper amine oxidase-like, N-terminal domain"/>
    <property type="match status" value="1"/>
</dbReference>
<accession>A0ABQ5NKF3</accession>
<dbReference type="Pfam" id="PF07833">
    <property type="entry name" value="Cu_amine_oxidN1"/>
    <property type="match status" value="1"/>
</dbReference>
<protein>
    <recommendedName>
        <fullName evidence="2">Copper amine oxidase-like N-terminal domain-containing protein</fullName>
    </recommendedName>
</protein>
<organism evidence="3 4">
    <name type="scientific">Lysinibacillus piscis</name>
    <dbReference type="NCBI Taxonomy" id="2518931"/>
    <lineage>
        <taxon>Bacteria</taxon>
        <taxon>Bacillati</taxon>
        <taxon>Bacillota</taxon>
        <taxon>Bacilli</taxon>
        <taxon>Bacillales</taxon>
        <taxon>Bacillaceae</taxon>
        <taxon>Lysinibacillus</taxon>
    </lineage>
</organism>
<reference evidence="3" key="1">
    <citation type="submission" date="2022-08" db="EMBL/GenBank/DDBJ databases">
        <title>Draft genome sequence of Lysinibacillus sp. strain KH24.</title>
        <authorList>
            <person name="Kanbe H."/>
            <person name="Itoh H."/>
        </authorList>
    </citation>
    <scope>NUCLEOTIDE SEQUENCE</scope>
    <source>
        <strain evidence="3">KH24</strain>
    </source>
</reference>
<feature type="domain" description="Copper amine oxidase-like N-terminal" evidence="2">
    <location>
        <begin position="208"/>
        <end position="289"/>
    </location>
</feature>
<name>A0ABQ5NKF3_9BACI</name>
<dbReference type="EMBL" id="BRZA01000002">
    <property type="protein sequence ID" value="GLC88841.1"/>
    <property type="molecule type" value="Genomic_DNA"/>
</dbReference>
<evidence type="ECO:0000313" key="3">
    <source>
        <dbReference type="EMBL" id="GLC88841.1"/>
    </source>
</evidence>
<sequence>MNYTKMIPFVLAAVVVSGSVPSVVSAQESEVAVTVKEQQEPIFFKITGTIEKMESNENEIHYTVKTDKTIHVFIGHPNTLIFDNTGQKVELQKGDQITGYTLTKNATHPEVIIVETEAVGNVEVDFFNQDLVDTDHFLKLIIGEQIEVSHASGKKVKAATFESVLANHYLLVFYTVSTRSIPAQTAPTKVVVLDTIEQKPINNQVQAIIDTDFYEVEGTKMVPLRLIAEQLGYKVESTGQGAIVSKDAVSYTITRDQKAYGYNKTLRMFTIAPALLEKGKTYVPVEFIKGLMQE</sequence>
<evidence type="ECO:0000259" key="2">
    <source>
        <dbReference type="Pfam" id="PF07833"/>
    </source>
</evidence>
<dbReference type="InterPro" id="IPR012854">
    <property type="entry name" value="Cu_amine_oxidase-like_N"/>
</dbReference>
<dbReference type="RefSeq" id="WP_264988595.1">
    <property type="nucleotide sequence ID" value="NZ_BRZA01000002.1"/>
</dbReference>
<keyword evidence="4" id="KW-1185">Reference proteome</keyword>
<dbReference type="SUPFAM" id="SSF55383">
    <property type="entry name" value="Copper amine oxidase, domain N"/>
    <property type="match status" value="1"/>
</dbReference>
<evidence type="ECO:0000313" key="4">
    <source>
        <dbReference type="Proteomes" id="UP001065593"/>
    </source>
</evidence>
<proteinExistence type="predicted"/>
<dbReference type="InterPro" id="IPR036582">
    <property type="entry name" value="Mao_N_sf"/>
</dbReference>
<feature type="chain" id="PRO_5046141818" description="Copper amine oxidase-like N-terminal domain-containing protein" evidence="1">
    <location>
        <begin position="27"/>
        <end position="294"/>
    </location>
</feature>
<feature type="signal peptide" evidence="1">
    <location>
        <begin position="1"/>
        <end position="26"/>
    </location>
</feature>
<gene>
    <name evidence="3" type="ORF">LYSBPC_19680</name>
</gene>
<dbReference type="Proteomes" id="UP001065593">
    <property type="component" value="Unassembled WGS sequence"/>
</dbReference>
<comment type="caution">
    <text evidence="3">The sequence shown here is derived from an EMBL/GenBank/DDBJ whole genome shotgun (WGS) entry which is preliminary data.</text>
</comment>